<evidence type="ECO:0000313" key="2">
    <source>
        <dbReference type="EMBL" id="SFK85749.1"/>
    </source>
</evidence>
<organism evidence="2 3">
    <name type="scientific">Geodermatophilus ruber</name>
    <dbReference type="NCBI Taxonomy" id="504800"/>
    <lineage>
        <taxon>Bacteria</taxon>
        <taxon>Bacillati</taxon>
        <taxon>Actinomycetota</taxon>
        <taxon>Actinomycetes</taxon>
        <taxon>Geodermatophilales</taxon>
        <taxon>Geodermatophilaceae</taxon>
        <taxon>Geodermatophilus</taxon>
    </lineage>
</organism>
<dbReference type="AlphaFoldDB" id="A0A1I4CZA4"/>
<proteinExistence type="predicted"/>
<feature type="region of interest" description="Disordered" evidence="1">
    <location>
        <begin position="1"/>
        <end position="48"/>
    </location>
</feature>
<name>A0A1I4CZA4_9ACTN</name>
<keyword evidence="3" id="KW-1185">Reference proteome</keyword>
<gene>
    <name evidence="2" type="ORF">SAMN04488085_10463</name>
</gene>
<dbReference type="Proteomes" id="UP000199152">
    <property type="component" value="Unassembled WGS sequence"/>
</dbReference>
<evidence type="ECO:0000313" key="3">
    <source>
        <dbReference type="Proteomes" id="UP000199152"/>
    </source>
</evidence>
<evidence type="ECO:0000256" key="1">
    <source>
        <dbReference type="SAM" id="MobiDB-lite"/>
    </source>
</evidence>
<protein>
    <submittedName>
        <fullName evidence="2">Uncharacterized protein</fullName>
    </submittedName>
</protein>
<dbReference type="EMBL" id="FOSW01000004">
    <property type="protein sequence ID" value="SFK85749.1"/>
    <property type="molecule type" value="Genomic_DNA"/>
</dbReference>
<dbReference type="InParanoid" id="A0A1I4CZA4"/>
<accession>A0A1I4CZA4</accession>
<sequence length="367" mass="41305">MGEVRPDEPSDEEATAHQETPRDGTAGDPPSAQPSAASTRPRAGLGQRGFRLNETLAAQLRQITRDPVADLARRLQQQSDVARRIARTVATKAPIIPASTWDTIVPKMPVIYDESWMRRLMETHTEAFLEQIRVDIPPVDFSRLIRPDVLAGLDRLIESVHRLIPENLRDLDVEDWARLVEISEEQRVGLVWVPHEDVLRLLLAANTADDRARVLTEHVDTILDDCIASLMETTHEDLTELVDFAQEAVDTHRVGRTRAAQALATNVLDTGLEQHHVGGVKALRAEIKRLPDFDEDTVSLLEMRLRMVTAGIPPAYNGYDYRKRSPRFSRTGTAHAVNAALYTPENSLRAISLATVWLRWLHETWTD</sequence>
<reference evidence="2 3" key="1">
    <citation type="submission" date="2016-10" db="EMBL/GenBank/DDBJ databases">
        <authorList>
            <person name="de Groot N.N."/>
        </authorList>
    </citation>
    <scope>NUCLEOTIDE SEQUENCE [LARGE SCALE GENOMIC DNA]</scope>
    <source>
        <strain evidence="2 3">DSM 45317</strain>
    </source>
</reference>
<dbReference type="RefSeq" id="WP_091322897.1">
    <property type="nucleotide sequence ID" value="NZ_FOSW01000004.1"/>
</dbReference>
<dbReference type="OrthoDB" id="4549247at2"/>
<feature type="compositionally biased region" description="Basic and acidic residues" evidence="1">
    <location>
        <begin position="1"/>
        <end position="22"/>
    </location>
</feature>